<evidence type="ECO:0000256" key="2">
    <source>
        <dbReference type="RuleBase" id="RU000363"/>
    </source>
</evidence>
<sequence length="217" mass="24059">MDWCTTIVSLILGAFLAFKIYLRLTIGWCKSQTCLVGKTTIVTGANTGIGFETALDFAKRGARVILACRDQKRADDARKKIIRETGNENVVVKLVDMASFESVRAFAKEINETEDRLDVLVNNAGMLGTGDRKSSDGLPLLMQVNHFSSFLLTNLLIGLLKKSTPSRIVNVSSMAAQYASKFDIDTFDKHISDSTNYSNSKLCNIFFTKELAKKLRD</sequence>
<dbReference type="EMBL" id="JABDTM020026174">
    <property type="protein sequence ID" value="KAH0812280.1"/>
    <property type="molecule type" value="Genomic_DNA"/>
</dbReference>
<keyword evidence="1" id="KW-0560">Oxidoreductase</keyword>
<dbReference type="GO" id="GO:0016491">
    <property type="term" value="F:oxidoreductase activity"/>
    <property type="evidence" value="ECO:0007669"/>
    <property type="project" value="UniProtKB-KW"/>
</dbReference>
<keyword evidence="3" id="KW-0472">Membrane</keyword>
<dbReference type="PRINTS" id="PR00081">
    <property type="entry name" value="GDHRDH"/>
</dbReference>
<dbReference type="Gene3D" id="3.40.50.720">
    <property type="entry name" value="NAD(P)-binding Rossmann-like Domain"/>
    <property type="match status" value="1"/>
</dbReference>
<dbReference type="PANTHER" id="PTHR43157">
    <property type="entry name" value="PHOSPHATIDYLINOSITOL-GLYCAN BIOSYNTHESIS CLASS F PROTEIN-RELATED"/>
    <property type="match status" value="1"/>
</dbReference>
<dbReference type="PRINTS" id="PR00080">
    <property type="entry name" value="SDRFAMILY"/>
</dbReference>
<evidence type="ECO:0000256" key="3">
    <source>
        <dbReference type="SAM" id="Phobius"/>
    </source>
</evidence>
<dbReference type="Proteomes" id="UP000719412">
    <property type="component" value="Unassembled WGS sequence"/>
</dbReference>
<evidence type="ECO:0000256" key="1">
    <source>
        <dbReference type="ARBA" id="ARBA00023002"/>
    </source>
</evidence>
<name>A0A8J6HCS7_TENMO</name>
<gene>
    <name evidence="4" type="ORF">GEV33_010511</name>
</gene>
<reference evidence="4" key="2">
    <citation type="submission" date="2021-08" db="EMBL/GenBank/DDBJ databases">
        <authorList>
            <person name="Eriksson T."/>
        </authorList>
    </citation>
    <scope>NUCLEOTIDE SEQUENCE</scope>
    <source>
        <strain evidence="4">Stoneville</strain>
        <tissue evidence="4">Whole head</tissue>
    </source>
</reference>
<feature type="transmembrane region" description="Helical" evidence="3">
    <location>
        <begin position="6"/>
        <end position="22"/>
    </location>
</feature>
<dbReference type="InterPro" id="IPR002347">
    <property type="entry name" value="SDR_fam"/>
</dbReference>
<dbReference type="AlphaFoldDB" id="A0A8J6HCS7"/>
<dbReference type="Pfam" id="PF00106">
    <property type="entry name" value="adh_short"/>
    <property type="match status" value="1"/>
</dbReference>
<accession>A0A8J6HCS7</accession>
<evidence type="ECO:0000313" key="4">
    <source>
        <dbReference type="EMBL" id="KAH0812280.1"/>
    </source>
</evidence>
<keyword evidence="3" id="KW-0812">Transmembrane</keyword>
<dbReference type="SUPFAM" id="SSF51735">
    <property type="entry name" value="NAD(P)-binding Rossmann-fold domains"/>
    <property type="match status" value="1"/>
</dbReference>
<comment type="similarity">
    <text evidence="2">Belongs to the short-chain dehydrogenases/reductases (SDR) family.</text>
</comment>
<organism evidence="4 5">
    <name type="scientific">Tenebrio molitor</name>
    <name type="common">Yellow mealworm beetle</name>
    <dbReference type="NCBI Taxonomy" id="7067"/>
    <lineage>
        <taxon>Eukaryota</taxon>
        <taxon>Metazoa</taxon>
        <taxon>Ecdysozoa</taxon>
        <taxon>Arthropoda</taxon>
        <taxon>Hexapoda</taxon>
        <taxon>Insecta</taxon>
        <taxon>Pterygota</taxon>
        <taxon>Neoptera</taxon>
        <taxon>Endopterygota</taxon>
        <taxon>Coleoptera</taxon>
        <taxon>Polyphaga</taxon>
        <taxon>Cucujiformia</taxon>
        <taxon>Tenebrionidae</taxon>
        <taxon>Tenebrio</taxon>
    </lineage>
</organism>
<dbReference type="PANTHER" id="PTHR43157:SF31">
    <property type="entry name" value="PHOSPHATIDYLINOSITOL-GLYCAN BIOSYNTHESIS CLASS F PROTEIN"/>
    <property type="match status" value="1"/>
</dbReference>
<evidence type="ECO:0000313" key="5">
    <source>
        <dbReference type="Proteomes" id="UP000719412"/>
    </source>
</evidence>
<reference evidence="4" key="1">
    <citation type="journal article" date="2020" name="J Insects Food Feed">
        <title>The yellow mealworm (Tenebrio molitor) genome: a resource for the emerging insects as food and feed industry.</title>
        <authorList>
            <person name="Eriksson T."/>
            <person name="Andere A."/>
            <person name="Kelstrup H."/>
            <person name="Emery V."/>
            <person name="Picard C."/>
        </authorList>
    </citation>
    <scope>NUCLEOTIDE SEQUENCE</scope>
    <source>
        <strain evidence="4">Stoneville</strain>
        <tissue evidence="4">Whole head</tissue>
    </source>
</reference>
<proteinExistence type="inferred from homology"/>
<dbReference type="InterPro" id="IPR036291">
    <property type="entry name" value="NAD(P)-bd_dom_sf"/>
</dbReference>
<keyword evidence="5" id="KW-1185">Reference proteome</keyword>
<protein>
    <submittedName>
        <fullName evidence="4">Uncharacterized protein</fullName>
    </submittedName>
</protein>
<comment type="caution">
    <text evidence="4">The sequence shown here is derived from an EMBL/GenBank/DDBJ whole genome shotgun (WGS) entry which is preliminary data.</text>
</comment>
<keyword evidence="3" id="KW-1133">Transmembrane helix</keyword>